<dbReference type="InterPro" id="IPR042099">
    <property type="entry name" value="ANL_N_sf"/>
</dbReference>
<dbReference type="GO" id="GO:0043041">
    <property type="term" value="P:amino acid activation for nonribosomal peptide biosynthetic process"/>
    <property type="evidence" value="ECO:0007669"/>
    <property type="project" value="TreeGrafter"/>
</dbReference>
<dbReference type="InterPro" id="IPR009081">
    <property type="entry name" value="PP-bd_ACP"/>
</dbReference>
<dbReference type="Gene3D" id="3.30.559.30">
    <property type="entry name" value="Nonribosomal peptide synthetase, condensation domain"/>
    <property type="match status" value="1"/>
</dbReference>
<accession>A0A017S2E7</accession>
<dbReference type="InterPro" id="IPR036736">
    <property type="entry name" value="ACP-like_sf"/>
</dbReference>
<organism evidence="5 6">
    <name type="scientific">Aspergillus ruber (strain CBS 135680)</name>
    <dbReference type="NCBI Taxonomy" id="1388766"/>
    <lineage>
        <taxon>Eukaryota</taxon>
        <taxon>Fungi</taxon>
        <taxon>Dikarya</taxon>
        <taxon>Ascomycota</taxon>
        <taxon>Pezizomycotina</taxon>
        <taxon>Eurotiomycetes</taxon>
        <taxon>Eurotiomycetidae</taxon>
        <taxon>Eurotiales</taxon>
        <taxon>Aspergillaceae</taxon>
        <taxon>Aspergillus</taxon>
        <taxon>Aspergillus subgen. Aspergillus</taxon>
    </lineage>
</organism>
<dbReference type="InterPro" id="IPR036291">
    <property type="entry name" value="NAD(P)-bd_dom_sf"/>
</dbReference>
<dbReference type="Pfam" id="PF07993">
    <property type="entry name" value="NAD_binding_4"/>
    <property type="match status" value="1"/>
</dbReference>
<dbReference type="Pfam" id="PF00501">
    <property type="entry name" value="AMP-binding"/>
    <property type="match status" value="1"/>
</dbReference>
<evidence type="ECO:0000259" key="4">
    <source>
        <dbReference type="PROSITE" id="PS50075"/>
    </source>
</evidence>
<dbReference type="NCBIfam" id="TIGR01746">
    <property type="entry name" value="Thioester-redct"/>
    <property type="match status" value="1"/>
</dbReference>
<dbReference type="InterPro" id="IPR000873">
    <property type="entry name" value="AMP-dep_synth/lig_dom"/>
</dbReference>
<dbReference type="Proteomes" id="UP000019804">
    <property type="component" value="Unassembled WGS sequence"/>
</dbReference>
<sequence>MITYTNDATLARGDKQHNLSPCVSLLQRLWSTVLHLDESTITPDSHFFRLGGDSIDAMKLARLSRENNIELNVSTIISCPRLAELAHTVGRLDDVKPVTTTSSMQPATYAPFSLVTTHQQMLEKCLVEAARQCELSPSDITDMYPCTPMQSGLMALTAQRPDSYWVYHQFALPTDWTLAQAEAAGQYMVKQNEILRSRIVQLDNGECFNVVVNQDKQPPFTTAGGADPNGSPFGQPLFASHFEVNSVDGRVYMHWQVHHAIYDGWSARLMLQAFSRAYLNNPDSNAPSPSFSSFVRTVLDTDWTPSAKYWERTLHGYEGQAFPRLPSTTVARPTHRITHTSSWHGGASGITASSMIRAAWALVLTRYCGSGDVVFGAIVTGRNHPVSGIESMMGPTICTVPVRVRTPRDYTVRQFSQHVQEQSGEMSVHEQFGLPRIQALGALGPAQAAKFQSLVIVQPADLAAAVTDDGAEIVEVNPGVDDYLTYPVTLECFLRQGTVSHTLTIDETSISRFEAECLMQHFAHVFETLQDPGVAEFPASSVDLRSSEEAALLAQPKTPAPQAVEGCIHEMIFSAAAQCPQQPAVCAWDGELSYAELLWLSTTLAQRLISACVQPDTIVPIIHPKSRWTLVAMLAVLQAGGAFLLLDPALPFGRVQSQLDISGATTVLCGPEQATQFASLLTSKTAICLDEPTKQDLLSLAASSNDGSIPHSLRRAGPKHPAYVVMTSGTTGTPKGTVLEHRQVSSGFSAQVQRGLFRPGWRMLQFASYSFDPCIADMLGPLLVSGCVCIPRDDDRLTNLPAVLREFNVDIVELTPSIAMLLDPAEVPGLKVLRFGGEAVTSAHVERWADSVHVENSYGPSECCVTCTLTPRVRAGVDPANFGSAIGCRLWVVDVEDWTKLAPRGLVGELAIQGPIVGRGYLNDADAAARAFLPCAPWLETVDESPHSRVYMTGDLVRADADGTFVFVGRRDSQVKLRGQRIELGEIETVAGSLETVSEAIAMLLPGPHSSPDYPSSASSSSSLFDLPHSREIGRAQPTLQKLDRVFGAQLPGYMKPTFWIVVDQLPMSTSGKIDRKAVQTWLGGLAAKDLEQFRASSLLADHKSIRAQIQPTDETARQIRKLLDGLLTTPPGDELEDVQFASSGLDSIKSVGLVRSINQHFSIRLSMTGFLAHDTLAQVAREVDRLQHSPESSTASATHSQSPVVHHLIQDLDTLTRAIADSVLSPTPSSSIGNVFLTGATGYVGTMLLRTLLADPTVQHVYLLVRADSPTTGLRRVIRAARIAGWWDDQFSNHITVWPGDLAKPQIGLTDSQWASLSSTAINAIVHNGAMVNWFRSYAALKVANVDATAELLRVATGNPAITRFCFVSGGAQWDPEGQAGCLETTQLAADLSSTNGYGQSKLIAEQLVARTATMPGVSPATHFATLKPGLIIGGPDTGVANTDDFLWRLVKGCVSLGAYCVESDAGAGYMYMARGEDIGQSMLDGLRTETPYWEQKMLRGMRVRRFWDAVNTALAGQPLKVLDYEAWIAALREQVGQQGSEHPCLPVMHYIEQGRDMLGCPAPRVELLGGETGEMEREMEQAVIRNVQYLMEIGFFDSEPGRAMERADVFARSVVV</sequence>
<keyword evidence="1" id="KW-0596">Phosphopantetheine</keyword>
<dbReference type="RefSeq" id="XP_040634509.1">
    <property type="nucleotide sequence ID" value="XM_040785097.1"/>
</dbReference>
<dbReference type="Gene3D" id="3.30.300.30">
    <property type="match status" value="1"/>
</dbReference>
<dbReference type="SMART" id="SM00823">
    <property type="entry name" value="PKS_PP"/>
    <property type="match status" value="2"/>
</dbReference>
<dbReference type="PANTHER" id="PTHR45527:SF12">
    <property type="entry name" value="NONRIBOSOMAL PEPTIDE SYNTHETASE IVOA"/>
    <property type="match status" value="1"/>
</dbReference>
<dbReference type="GO" id="GO:0016874">
    <property type="term" value="F:ligase activity"/>
    <property type="evidence" value="ECO:0007669"/>
    <property type="project" value="UniProtKB-KW"/>
</dbReference>
<dbReference type="HOGENOM" id="CLU_000022_60_8_1"/>
<dbReference type="InterPro" id="IPR006162">
    <property type="entry name" value="Ppantetheine_attach_site"/>
</dbReference>
<dbReference type="SUPFAM" id="SSF47336">
    <property type="entry name" value="ACP-like"/>
    <property type="match status" value="2"/>
</dbReference>
<gene>
    <name evidence="5" type="ORF">EURHEDRAFT_466446</name>
</gene>
<dbReference type="SUPFAM" id="SSF56801">
    <property type="entry name" value="Acetyl-CoA synthetase-like"/>
    <property type="match status" value="1"/>
</dbReference>
<dbReference type="OrthoDB" id="416786at2759"/>
<dbReference type="InterPro" id="IPR020806">
    <property type="entry name" value="PKS_PP-bd"/>
</dbReference>
<evidence type="ECO:0000313" key="5">
    <source>
        <dbReference type="EMBL" id="EYE90819.1"/>
    </source>
</evidence>
<dbReference type="CDD" id="cd05918">
    <property type="entry name" value="A_NRPS_SidN3_like"/>
    <property type="match status" value="1"/>
</dbReference>
<dbReference type="SUPFAM" id="SSF51735">
    <property type="entry name" value="NAD(P)-binding Rossmann-fold domains"/>
    <property type="match status" value="1"/>
</dbReference>
<proteinExistence type="predicted"/>
<dbReference type="PROSITE" id="PS50075">
    <property type="entry name" value="CARRIER"/>
    <property type="match status" value="2"/>
</dbReference>
<dbReference type="GO" id="GO:0031177">
    <property type="term" value="F:phosphopantetheine binding"/>
    <property type="evidence" value="ECO:0007669"/>
    <property type="project" value="InterPro"/>
</dbReference>
<reference evidence="6" key="1">
    <citation type="journal article" date="2014" name="Nat. Commun.">
        <title>Genomic adaptations of the halophilic Dead Sea filamentous fungus Eurotium rubrum.</title>
        <authorList>
            <person name="Kis-Papo T."/>
            <person name="Weig A.R."/>
            <person name="Riley R."/>
            <person name="Persoh D."/>
            <person name="Salamov A."/>
            <person name="Sun H."/>
            <person name="Lipzen A."/>
            <person name="Wasser S.P."/>
            <person name="Rambold G."/>
            <person name="Grigoriev I.V."/>
            <person name="Nevo E."/>
        </authorList>
    </citation>
    <scope>NUCLEOTIDE SEQUENCE [LARGE SCALE GENOMIC DNA]</scope>
    <source>
        <strain evidence="6">CBS 135680</strain>
    </source>
</reference>
<dbReference type="NCBIfam" id="TIGR01733">
    <property type="entry name" value="AA-adenyl-dom"/>
    <property type="match status" value="1"/>
</dbReference>
<dbReference type="PANTHER" id="PTHR45527">
    <property type="entry name" value="NONRIBOSOMAL PEPTIDE SYNTHETASE"/>
    <property type="match status" value="1"/>
</dbReference>
<dbReference type="PROSITE" id="PS00455">
    <property type="entry name" value="AMP_BINDING"/>
    <property type="match status" value="1"/>
</dbReference>
<dbReference type="InterPro" id="IPR013120">
    <property type="entry name" value="FAR_NAD-bd"/>
</dbReference>
<dbReference type="STRING" id="1388766.A0A017S2E7"/>
<dbReference type="GO" id="GO:0005737">
    <property type="term" value="C:cytoplasm"/>
    <property type="evidence" value="ECO:0007669"/>
    <property type="project" value="TreeGrafter"/>
</dbReference>
<protein>
    <submittedName>
        <fullName evidence="5">Acetyl-CoA synthetase-like protein</fullName>
    </submittedName>
</protein>
<feature type="domain" description="Carrier" evidence="4">
    <location>
        <begin position="20"/>
        <end position="93"/>
    </location>
</feature>
<dbReference type="InterPro" id="IPR001242">
    <property type="entry name" value="Condensation_dom"/>
</dbReference>
<dbReference type="InterPro" id="IPR020845">
    <property type="entry name" value="AMP-binding_CS"/>
</dbReference>
<dbReference type="Gene3D" id="1.10.1200.10">
    <property type="entry name" value="ACP-like"/>
    <property type="match status" value="2"/>
</dbReference>
<evidence type="ECO:0000256" key="3">
    <source>
        <dbReference type="ARBA" id="ARBA00022598"/>
    </source>
</evidence>
<dbReference type="GeneID" id="63700221"/>
<feature type="domain" description="Carrier" evidence="4">
    <location>
        <begin position="1111"/>
        <end position="1188"/>
    </location>
</feature>
<dbReference type="Pfam" id="PF00668">
    <property type="entry name" value="Condensation"/>
    <property type="match status" value="1"/>
</dbReference>
<keyword evidence="6" id="KW-1185">Reference proteome</keyword>
<dbReference type="InterPro" id="IPR045851">
    <property type="entry name" value="AMP-bd_C_sf"/>
</dbReference>
<dbReference type="InterPro" id="IPR023213">
    <property type="entry name" value="CAT-like_dom_sf"/>
</dbReference>
<evidence type="ECO:0000313" key="6">
    <source>
        <dbReference type="Proteomes" id="UP000019804"/>
    </source>
</evidence>
<dbReference type="SMART" id="SM01294">
    <property type="entry name" value="PKS_PP_betabranch"/>
    <property type="match status" value="1"/>
</dbReference>
<dbReference type="EMBL" id="KK088453">
    <property type="protein sequence ID" value="EYE90819.1"/>
    <property type="molecule type" value="Genomic_DNA"/>
</dbReference>
<dbReference type="Gene3D" id="3.40.50.12780">
    <property type="entry name" value="N-terminal domain of ligase-like"/>
    <property type="match status" value="1"/>
</dbReference>
<dbReference type="PROSITE" id="PS00012">
    <property type="entry name" value="PHOSPHOPANTETHEINE"/>
    <property type="match status" value="1"/>
</dbReference>
<evidence type="ECO:0000256" key="2">
    <source>
        <dbReference type="ARBA" id="ARBA00022553"/>
    </source>
</evidence>
<dbReference type="InterPro" id="IPR010080">
    <property type="entry name" value="Thioester_reductase-like_dom"/>
</dbReference>
<dbReference type="SUPFAM" id="SSF52777">
    <property type="entry name" value="CoA-dependent acyltransferases"/>
    <property type="match status" value="2"/>
</dbReference>
<dbReference type="Gene3D" id="3.30.559.10">
    <property type="entry name" value="Chloramphenicol acetyltransferase-like domain"/>
    <property type="match status" value="1"/>
</dbReference>
<dbReference type="InterPro" id="IPR010071">
    <property type="entry name" value="AA_adenyl_dom"/>
</dbReference>
<dbReference type="CDD" id="cd19545">
    <property type="entry name" value="FUM14_C_NRPS-like"/>
    <property type="match status" value="1"/>
</dbReference>
<dbReference type="Pfam" id="PF00550">
    <property type="entry name" value="PP-binding"/>
    <property type="match status" value="2"/>
</dbReference>
<keyword evidence="3" id="KW-0436">Ligase</keyword>
<keyword evidence="2" id="KW-0597">Phosphoprotein</keyword>
<dbReference type="GO" id="GO:0044550">
    <property type="term" value="P:secondary metabolite biosynthetic process"/>
    <property type="evidence" value="ECO:0007669"/>
    <property type="project" value="TreeGrafter"/>
</dbReference>
<name>A0A017S2E7_ASPRC</name>
<evidence type="ECO:0000256" key="1">
    <source>
        <dbReference type="ARBA" id="ARBA00022450"/>
    </source>
</evidence>
<dbReference type="Gene3D" id="3.40.50.720">
    <property type="entry name" value="NAD(P)-binding Rossmann-like Domain"/>
    <property type="match status" value="1"/>
</dbReference>